<proteinExistence type="predicted"/>
<keyword evidence="1" id="KW-0812">Transmembrane</keyword>
<evidence type="ECO:0000313" key="2">
    <source>
        <dbReference type="EMBL" id="BCI64822.1"/>
    </source>
</evidence>
<feature type="transmembrane region" description="Helical" evidence="1">
    <location>
        <begin position="29"/>
        <end position="46"/>
    </location>
</feature>
<protein>
    <submittedName>
        <fullName evidence="2">Uncharacterized protein</fullName>
    </submittedName>
</protein>
<dbReference type="AlphaFoldDB" id="A0A7G1I178"/>
<evidence type="ECO:0000313" key="3">
    <source>
        <dbReference type="Proteomes" id="UP000594042"/>
    </source>
</evidence>
<keyword evidence="3" id="KW-1185">Reference proteome</keyword>
<dbReference type="EMBL" id="AP023322">
    <property type="protein sequence ID" value="BCI64822.1"/>
    <property type="molecule type" value="Genomic_DNA"/>
</dbReference>
<dbReference type="InterPro" id="IPR029063">
    <property type="entry name" value="SAM-dependent_MTases_sf"/>
</dbReference>
<evidence type="ECO:0000256" key="1">
    <source>
        <dbReference type="SAM" id="Phobius"/>
    </source>
</evidence>
<keyword evidence="1" id="KW-1133">Transmembrane helix</keyword>
<keyword evidence="1" id="KW-0472">Membrane</keyword>
<dbReference type="SUPFAM" id="SSF53335">
    <property type="entry name" value="S-adenosyl-L-methionine-dependent methyltransferases"/>
    <property type="match status" value="1"/>
</dbReference>
<dbReference type="Proteomes" id="UP000594042">
    <property type="component" value="Chromosome"/>
</dbReference>
<accession>A0A7G1I178</accession>
<reference evidence="3" key="1">
    <citation type="submission" date="2020-07" db="EMBL/GenBank/DDBJ databases">
        <title>Complete genome sequencing of Coprobacter sp. strain 2CBH44.</title>
        <authorList>
            <person name="Sakamoto M."/>
            <person name="Murakami T."/>
            <person name="Mori H."/>
        </authorList>
    </citation>
    <scope>NUCLEOTIDE SEQUENCE [LARGE SCALE GENOMIC DNA]</scope>
    <source>
        <strain evidence="3">2CBH44</strain>
    </source>
</reference>
<organism evidence="2 3">
    <name type="scientific">Coprobacter secundus subsp. similis</name>
    <dbReference type="NCBI Taxonomy" id="2751153"/>
    <lineage>
        <taxon>Bacteria</taxon>
        <taxon>Pseudomonadati</taxon>
        <taxon>Bacteroidota</taxon>
        <taxon>Bacteroidia</taxon>
        <taxon>Bacteroidales</taxon>
        <taxon>Barnesiellaceae</taxon>
        <taxon>Coprobacter</taxon>
    </lineage>
</organism>
<name>A0A7G1I178_9BACT</name>
<sequence>MKITDKYSYKVLSRVVNRVNKRRGGDADYPYFIIVLLILRYFYQVFNSPVGIVRGGNPPQDLFYKTTAEQFDIFTFYMMYEQSRWSYYIQADKSISLTDSLLETIENMKCFFANLKESLSYFDNVIFSDEALLREVIRNIDRIDYRVNGVVSKDLLGEMMSYVLLLFSRNQDR</sequence>
<dbReference type="RefSeq" id="WP_055099747.1">
    <property type="nucleotide sequence ID" value="NZ_AP023322.1"/>
</dbReference>
<gene>
    <name evidence="2" type="ORF">Cop2CBH44_31750</name>
</gene>
<dbReference type="KEGG" id="copr:Cop2CBH44_31750"/>